<comment type="caution">
    <text evidence="6">The sequence shown here is derived from an EMBL/GenBank/DDBJ whole genome shotgun (WGS) entry which is preliminary data.</text>
</comment>
<evidence type="ECO:0000256" key="5">
    <source>
        <dbReference type="SAM" id="Coils"/>
    </source>
</evidence>
<reference evidence="6 7" key="1">
    <citation type="submission" date="2021-06" db="EMBL/GenBank/DDBJ databases">
        <authorList>
            <person name="Palmer J.M."/>
        </authorList>
    </citation>
    <scope>NUCLEOTIDE SEQUENCE [LARGE SCALE GENOMIC DNA]</scope>
    <source>
        <strain evidence="6 7">GA_2019</strain>
        <tissue evidence="6">Muscle</tissue>
    </source>
</reference>
<keyword evidence="7" id="KW-1185">Reference proteome</keyword>
<gene>
    <name evidence="6" type="ORF">GOODEAATRI_017589</name>
</gene>
<proteinExistence type="inferred from homology"/>
<evidence type="ECO:0000313" key="6">
    <source>
        <dbReference type="EMBL" id="MEQ2181999.1"/>
    </source>
</evidence>
<accession>A0ABV0PEU4</accession>
<evidence type="ECO:0000256" key="2">
    <source>
        <dbReference type="ARBA" id="ARBA00016725"/>
    </source>
</evidence>
<dbReference type="EMBL" id="JAHRIO010071407">
    <property type="protein sequence ID" value="MEQ2181999.1"/>
    <property type="molecule type" value="Genomic_DNA"/>
</dbReference>
<comment type="function">
    <text evidence="4">Required for assembly of dynein regulatory complex (DRC) and inner dynein arm (IDA) complexes, which are responsible for ciliary beat regulation, thereby playing a central role in motility in cilia and flagella. Probably acts together with CCDC40 to form a molecular ruler that determines the 96 nanometer (nm) repeat length and arrangements of components in cilia and flagella. Not required for outer dynein arm complexes assembly.</text>
</comment>
<evidence type="ECO:0000256" key="1">
    <source>
        <dbReference type="ARBA" id="ARBA00005805"/>
    </source>
</evidence>
<feature type="non-terminal residue" evidence="6">
    <location>
        <position position="1"/>
    </location>
</feature>
<dbReference type="PANTHER" id="PTHR18962">
    <property type="entry name" value="COILED-COIL DOMAIN-CONTAINING PROTEIN 39"/>
    <property type="match status" value="1"/>
</dbReference>
<protein>
    <recommendedName>
        <fullName evidence="2">Coiled-coil domain-containing protein 39</fullName>
    </recommendedName>
</protein>
<organism evidence="6 7">
    <name type="scientific">Goodea atripinnis</name>
    <dbReference type="NCBI Taxonomy" id="208336"/>
    <lineage>
        <taxon>Eukaryota</taxon>
        <taxon>Metazoa</taxon>
        <taxon>Chordata</taxon>
        <taxon>Craniata</taxon>
        <taxon>Vertebrata</taxon>
        <taxon>Euteleostomi</taxon>
        <taxon>Actinopterygii</taxon>
        <taxon>Neopterygii</taxon>
        <taxon>Teleostei</taxon>
        <taxon>Neoteleostei</taxon>
        <taxon>Acanthomorphata</taxon>
        <taxon>Ovalentaria</taxon>
        <taxon>Atherinomorphae</taxon>
        <taxon>Cyprinodontiformes</taxon>
        <taxon>Goodeidae</taxon>
        <taxon>Goodea</taxon>
    </lineage>
</organism>
<name>A0ABV0PEU4_9TELE</name>
<dbReference type="PANTHER" id="PTHR18962:SF0">
    <property type="entry name" value="COILED-COIL DOMAIN-CONTAINING PROTEIN 39"/>
    <property type="match status" value="1"/>
</dbReference>
<dbReference type="InterPro" id="IPR033290">
    <property type="entry name" value="CCDC39"/>
</dbReference>
<evidence type="ECO:0000313" key="7">
    <source>
        <dbReference type="Proteomes" id="UP001476798"/>
    </source>
</evidence>
<keyword evidence="3 5" id="KW-0175">Coiled coil</keyword>
<sequence length="312" mass="36081">FFVKQGRKMASVNTTGCDDSALDTILFNIGWDKRFALPELNAANKALLEEVRQLTTRALWKANEQEIEVTKHLTALAERESGRFAQLTAQTEKEIRFSDERIDIFEQLAQGKQKIRERNACITEMKHMLVTEGNNNTELQKNIATKKMEAAILKEANAYNAALEEKLRNVTQSALSEEERAAQMEQILKETDQAIKADIRSSRKKMEKSEAQKKDLTDMVESLVLLCSNKEKELKKLKLKKQDAIVENNLLKVEVKRVRDLVYVEADSMMSFEIRKLELQKAMKEREAEIKVYSEMLRQQLKINEQDRQSLR</sequence>
<comment type="similarity">
    <text evidence="1">Belongs to the CCDC39 family.</text>
</comment>
<dbReference type="Pfam" id="PF24161">
    <property type="entry name" value="CCDC39"/>
    <property type="match status" value="1"/>
</dbReference>
<dbReference type="Proteomes" id="UP001476798">
    <property type="component" value="Unassembled WGS sequence"/>
</dbReference>
<evidence type="ECO:0000256" key="3">
    <source>
        <dbReference type="ARBA" id="ARBA00023054"/>
    </source>
</evidence>
<evidence type="ECO:0000256" key="4">
    <source>
        <dbReference type="ARBA" id="ARBA00045182"/>
    </source>
</evidence>
<feature type="coiled-coil region" evidence="5">
    <location>
        <begin position="136"/>
        <end position="254"/>
    </location>
</feature>